<evidence type="ECO:0000259" key="3">
    <source>
        <dbReference type="PROSITE" id="PS50011"/>
    </source>
</evidence>
<sequence>MARSSSSDQSRLGRWEDDSNRPRKKPRYSPTIPETTGIIHYAVSSTKTNPFDKKPITGINIPESDWWVVTKFLGKGSYGSVYLANTTTTNGDLEVCIPKEMAIKTTEVSKASRLQKEEDFLSRFKNQHVVSCYGSIITQDKESREMLYNAIYEYCSGGCLAKHVERYRGRGLLEYDAKRFAIDILSGLKCIHKKRIIHGDIEPRNILLVPDDVRANGLSAKISGFGKAMEKDSDEYGDG</sequence>
<evidence type="ECO:0000313" key="5">
    <source>
        <dbReference type="Proteomes" id="UP000467841"/>
    </source>
</evidence>
<protein>
    <recommendedName>
        <fullName evidence="3">Protein kinase domain-containing protein</fullName>
    </recommendedName>
</protein>
<comment type="caution">
    <text evidence="4">The sequence shown here is derived from an EMBL/GenBank/DDBJ whole genome shotgun (WGS) entry which is preliminary data.</text>
</comment>
<gene>
    <name evidence="4" type="ORF">MERR_LOCUS24007</name>
</gene>
<dbReference type="PROSITE" id="PS00107">
    <property type="entry name" value="PROTEIN_KINASE_ATP"/>
    <property type="match status" value="1"/>
</dbReference>
<feature type="compositionally biased region" description="Polar residues" evidence="2">
    <location>
        <begin position="1"/>
        <end position="10"/>
    </location>
</feature>
<feature type="binding site" evidence="1">
    <location>
        <position position="104"/>
    </location>
    <ligand>
        <name>ATP</name>
        <dbReference type="ChEBI" id="CHEBI:30616"/>
    </ligand>
</feature>
<dbReference type="InterPro" id="IPR052751">
    <property type="entry name" value="Plant_MAPKKK"/>
</dbReference>
<dbReference type="SUPFAM" id="SSF56112">
    <property type="entry name" value="Protein kinase-like (PK-like)"/>
    <property type="match status" value="1"/>
</dbReference>
<organism evidence="4 5">
    <name type="scientific">Microthlaspi erraticum</name>
    <dbReference type="NCBI Taxonomy" id="1685480"/>
    <lineage>
        <taxon>Eukaryota</taxon>
        <taxon>Viridiplantae</taxon>
        <taxon>Streptophyta</taxon>
        <taxon>Embryophyta</taxon>
        <taxon>Tracheophyta</taxon>
        <taxon>Spermatophyta</taxon>
        <taxon>Magnoliopsida</taxon>
        <taxon>eudicotyledons</taxon>
        <taxon>Gunneridae</taxon>
        <taxon>Pentapetalae</taxon>
        <taxon>rosids</taxon>
        <taxon>malvids</taxon>
        <taxon>Brassicales</taxon>
        <taxon>Brassicaceae</taxon>
        <taxon>Coluteocarpeae</taxon>
        <taxon>Microthlaspi</taxon>
    </lineage>
</organism>
<dbReference type="Pfam" id="PF00069">
    <property type="entry name" value="Pkinase"/>
    <property type="match status" value="1"/>
</dbReference>
<evidence type="ECO:0000256" key="2">
    <source>
        <dbReference type="SAM" id="MobiDB-lite"/>
    </source>
</evidence>
<dbReference type="GO" id="GO:0005524">
    <property type="term" value="F:ATP binding"/>
    <property type="evidence" value="ECO:0007669"/>
    <property type="project" value="UniProtKB-UniRule"/>
</dbReference>
<name>A0A6D2JCH6_9BRAS</name>
<proteinExistence type="predicted"/>
<feature type="region of interest" description="Disordered" evidence="2">
    <location>
        <begin position="1"/>
        <end position="32"/>
    </location>
</feature>
<reference evidence="4" key="1">
    <citation type="submission" date="2020-01" db="EMBL/GenBank/DDBJ databases">
        <authorList>
            <person name="Mishra B."/>
        </authorList>
    </citation>
    <scope>NUCLEOTIDE SEQUENCE [LARGE SCALE GENOMIC DNA]</scope>
</reference>
<dbReference type="AlphaFoldDB" id="A0A6D2JCH6"/>
<dbReference type="InterPro" id="IPR000719">
    <property type="entry name" value="Prot_kinase_dom"/>
</dbReference>
<evidence type="ECO:0000256" key="1">
    <source>
        <dbReference type="PROSITE-ProRule" id="PRU10141"/>
    </source>
</evidence>
<keyword evidence="1" id="KW-0547">Nucleotide-binding</keyword>
<dbReference type="InterPro" id="IPR011009">
    <property type="entry name" value="Kinase-like_dom_sf"/>
</dbReference>
<dbReference type="Gene3D" id="1.10.510.10">
    <property type="entry name" value="Transferase(Phosphotransferase) domain 1"/>
    <property type="match status" value="1"/>
</dbReference>
<evidence type="ECO:0000313" key="4">
    <source>
        <dbReference type="EMBL" id="CAA7036772.1"/>
    </source>
</evidence>
<keyword evidence="5" id="KW-1185">Reference proteome</keyword>
<dbReference type="PANTHER" id="PTHR48011:SF53">
    <property type="entry name" value="PROTEIN KINASE SUPERFAMILY PROTEIN"/>
    <property type="match status" value="1"/>
</dbReference>
<dbReference type="PROSITE" id="PS50011">
    <property type="entry name" value="PROTEIN_KINASE_DOM"/>
    <property type="match status" value="1"/>
</dbReference>
<dbReference type="EMBL" id="CACVBM020001163">
    <property type="protein sequence ID" value="CAA7036772.1"/>
    <property type="molecule type" value="Genomic_DNA"/>
</dbReference>
<feature type="compositionally biased region" description="Basic and acidic residues" evidence="2">
    <location>
        <begin position="11"/>
        <end position="21"/>
    </location>
</feature>
<dbReference type="GO" id="GO:0004672">
    <property type="term" value="F:protein kinase activity"/>
    <property type="evidence" value="ECO:0007669"/>
    <property type="project" value="InterPro"/>
</dbReference>
<keyword evidence="1" id="KW-0067">ATP-binding</keyword>
<dbReference type="InterPro" id="IPR017441">
    <property type="entry name" value="Protein_kinase_ATP_BS"/>
</dbReference>
<accession>A0A6D2JCH6</accession>
<feature type="domain" description="Protein kinase" evidence="3">
    <location>
        <begin position="67"/>
        <end position="239"/>
    </location>
</feature>
<dbReference type="Proteomes" id="UP000467841">
    <property type="component" value="Unassembled WGS sequence"/>
</dbReference>
<dbReference type="GO" id="GO:0007165">
    <property type="term" value="P:signal transduction"/>
    <property type="evidence" value="ECO:0007669"/>
    <property type="project" value="TreeGrafter"/>
</dbReference>
<dbReference type="PANTHER" id="PTHR48011">
    <property type="entry name" value="CCR4-NOT TRANSCRIPTIONAL COMPLEX SUBUNIT CAF120-RELATED"/>
    <property type="match status" value="1"/>
</dbReference>
<dbReference type="OrthoDB" id="4062651at2759"/>